<proteinExistence type="predicted"/>
<gene>
    <name evidence="1" type="ORF">DSM104329_02633</name>
</gene>
<dbReference type="Proteomes" id="UP001162834">
    <property type="component" value="Chromosome"/>
</dbReference>
<evidence type="ECO:0000313" key="2">
    <source>
        <dbReference type="Proteomes" id="UP001162834"/>
    </source>
</evidence>
<protein>
    <submittedName>
        <fullName evidence="1">Uncharacterized protein</fullName>
    </submittedName>
</protein>
<sequence length="41" mass="4406">MAIVIVSLIVLVPLVLLVVDVARGRHRQDDPPESYGASLHG</sequence>
<evidence type="ECO:0000313" key="1">
    <source>
        <dbReference type="EMBL" id="UGS36233.1"/>
    </source>
</evidence>
<name>A0A9E6XYE4_9ACTN</name>
<keyword evidence="2" id="KW-1185">Reference proteome</keyword>
<dbReference type="AlphaFoldDB" id="A0A9E6XYE4"/>
<dbReference type="KEGG" id="sbae:DSM104329_02633"/>
<accession>A0A9E6XYE4</accession>
<reference evidence="1" key="1">
    <citation type="journal article" date="2022" name="Int. J. Syst. Evol. Microbiol.">
        <title>Pseudomonas aegrilactucae sp. nov. and Pseudomonas morbosilactucae sp. nov., pathogens causing bacterial rot of lettuce in Japan.</title>
        <authorList>
            <person name="Sawada H."/>
            <person name="Fujikawa T."/>
            <person name="Satou M."/>
        </authorList>
    </citation>
    <scope>NUCLEOTIDE SEQUENCE</scope>
    <source>
        <strain evidence="1">0166_1</strain>
    </source>
</reference>
<dbReference type="EMBL" id="CP087164">
    <property type="protein sequence ID" value="UGS36233.1"/>
    <property type="molecule type" value="Genomic_DNA"/>
</dbReference>
<dbReference type="RefSeq" id="WP_259315906.1">
    <property type="nucleotide sequence ID" value="NZ_CP087164.1"/>
</dbReference>
<organism evidence="1 2">
    <name type="scientific">Capillimicrobium parvum</name>
    <dbReference type="NCBI Taxonomy" id="2884022"/>
    <lineage>
        <taxon>Bacteria</taxon>
        <taxon>Bacillati</taxon>
        <taxon>Actinomycetota</taxon>
        <taxon>Thermoleophilia</taxon>
        <taxon>Solirubrobacterales</taxon>
        <taxon>Capillimicrobiaceae</taxon>
        <taxon>Capillimicrobium</taxon>
    </lineage>
</organism>